<gene>
    <name evidence="2" type="ORF">PVAND_001494</name>
</gene>
<dbReference type="AlphaFoldDB" id="A0A9J6BN43"/>
<dbReference type="Pfam" id="PF00651">
    <property type="entry name" value="BTB"/>
    <property type="match status" value="1"/>
</dbReference>
<evidence type="ECO:0000313" key="3">
    <source>
        <dbReference type="Proteomes" id="UP001107558"/>
    </source>
</evidence>
<proteinExistence type="predicted"/>
<dbReference type="Gene3D" id="3.30.710.10">
    <property type="entry name" value="Potassium Channel Kv1.1, Chain A"/>
    <property type="match status" value="1"/>
</dbReference>
<evidence type="ECO:0000313" key="2">
    <source>
        <dbReference type="EMBL" id="KAG5671289.1"/>
    </source>
</evidence>
<dbReference type="Gene3D" id="1.25.40.420">
    <property type="match status" value="1"/>
</dbReference>
<accession>A0A9J6BN43</accession>
<evidence type="ECO:0000259" key="1">
    <source>
        <dbReference type="PROSITE" id="PS50097"/>
    </source>
</evidence>
<dbReference type="OrthoDB" id="6359816at2759"/>
<reference evidence="2" key="1">
    <citation type="submission" date="2021-03" db="EMBL/GenBank/DDBJ databases">
        <title>Chromosome level genome of the anhydrobiotic midge Polypedilum vanderplanki.</title>
        <authorList>
            <person name="Yoshida Y."/>
            <person name="Kikawada T."/>
            <person name="Gusev O."/>
        </authorList>
    </citation>
    <scope>NUCLEOTIDE SEQUENCE</scope>
    <source>
        <strain evidence="2">NIAS01</strain>
        <tissue evidence="2">Whole body or cell culture</tissue>
    </source>
</reference>
<dbReference type="InterPro" id="IPR000210">
    <property type="entry name" value="BTB/POZ_dom"/>
</dbReference>
<keyword evidence="3" id="KW-1185">Reference proteome</keyword>
<comment type="caution">
    <text evidence="2">The sequence shown here is derived from an EMBL/GenBank/DDBJ whole genome shotgun (WGS) entry which is preliminary data.</text>
</comment>
<dbReference type="SMART" id="SM00225">
    <property type="entry name" value="BTB"/>
    <property type="match status" value="1"/>
</dbReference>
<dbReference type="PROSITE" id="PS50097">
    <property type="entry name" value="BTB"/>
    <property type="match status" value="1"/>
</dbReference>
<organism evidence="2 3">
    <name type="scientific">Polypedilum vanderplanki</name>
    <name type="common">Sleeping chironomid midge</name>
    <dbReference type="NCBI Taxonomy" id="319348"/>
    <lineage>
        <taxon>Eukaryota</taxon>
        <taxon>Metazoa</taxon>
        <taxon>Ecdysozoa</taxon>
        <taxon>Arthropoda</taxon>
        <taxon>Hexapoda</taxon>
        <taxon>Insecta</taxon>
        <taxon>Pterygota</taxon>
        <taxon>Neoptera</taxon>
        <taxon>Endopterygota</taxon>
        <taxon>Diptera</taxon>
        <taxon>Nematocera</taxon>
        <taxon>Chironomoidea</taxon>
        <taxon>Chironomidae</taxon>
        <taxon>Chironominae</taxon>
        <taxon>Polypedilum</taxon>
        <taxon>Polypedilum</taxon>
    </lineage>
</organism>
<dbReference type="Proteomes" id="UP001107558">
    <property type="component" value="Chromosome 3"/>
</dbReference>
<dbReference type="InterPro" id="IPR011333">
    <property type="entry name" value="SKP1/BTB/POZ_sf"/>
</dbReference>
<name>A0A9J6BN43_POLVA</name>
<feature type="domain" description="BTB" evidence="1">
    <location>
        <begin position="148"/>
        <end position="214"/>
    </location>
</feature>
<sequence length="311" mass="35588">MQESFEIEIPSFSTVSGSKYFNEFHNKFGKWTTAIVSSGLFFSGNISLEPLFDATLVDLKKTEITVNYRPSDRYDGYYPSVIAENYCGTLFWFGVALQNGSGYRNSQMLIKITMPQAQYEFNKIANPKNDSVGIKIHLEKLFETGNHADITIQSNGKEFKVHKLILMRSEVFEKMLTGPTKEAQSGIIVIKDFDYDVIAEMCRFLYYDEIPKIQTLALPLMIAADKYMIDDLANKCENFLLKNITIENFHDVLVIADQLDKNILREAAIDFIIENCKIIFSSENWKNLKKNNMELAMLVTEKFMISNASKA</sequence>
<protein>
    <recommendedName>
        <fullName evidence="1">BTB domain-containing protein</fullName>
    </recommendedName>
</protein>
<dbReference type="SUPFAM" id="SSF54695">
    <property type="entry name" value="POZ domain"/>
    <property type="match status" value="1"/>
</dbReference>
<dbReference type="EMBL" id="JADBJN010000003">
    <property type="protein sequence ID" value="KAG5671289.1"/>
    <property type="molecule type" value="Genomic_DNA"/>
</dbReference>
<dbReference type="PANTHER" id="PTHR24413">
    <property type="entry name" value="SPECKLE-TYPE POZ PROTEIN"/>
    <property type="match status" value="1"/>
</dbReference>